<name>A0A255ZIA7_9FLAO</name>
<comment type="caution">
    <text evidence="2">The sequence shown here is derived from an EMBL/GenBank/DDBJ whole genome shotgun (WGS) entry which is preliminary data.</text>
</comment>
<organism evidence="2 3">
    <name type="scientific">Flavobacterium cyanobacteriorum</name>
    <dbReference type="NCBI Taxonomy" id="2022802"/>
    <lineage>
        <taxon>Bacteria</taxon>
        <taxon>Pseudomonadati</taxon>
        <taxon>Bacteroidota</taxon>
        <taxon>Flavobacteriia</taxon>
        <taxon>Flavobacteriales</taxon>
        <taxon>Flavobacteriaceae</taxon>
        <taxon>Flavobacterium</taxon>
    </lineage>
</organism>
<dbReference type="CDD" id="cd00267">
    <property type="entry name" value="ABC_ATPase"/>
    <property type="match status" value="1"/>
</dbReference>
<evidence type="ECO:0000313" key="2">
    <source>
        <dbReference type="EMBL" id="OYQ40615.1"/>
    </source>
</evidence>
<dbReference type="GO" id="GO:0016887">
    <property type="term" value="F:ATP hydrolysis activity"/>
    <property type="evidence" value="ECO:0007669"/>
    <property type="project" value="InterPro"/>
</dbReference>
<dbReference type="RefSeq" id="WP_094413034.1">
    <property type="nucleotide sequence ID" value="NZ_NOXV01000205.1"/>
</dbReference>
<protein>
    <recommendedName>
        <fullName evidence="1">ATPase AAA-type core domain-containing protein</fullName>
    </recommendedName>
</protein>
<dbReference type="GO" id="GO:0005524">
    <property type="term" value="F:ATP binding"/>
    <property type="evidence" value="ECO:0007669"/>
    <property type="project" value="InterPro"/>
</dbReference>
<dbReference type="InterPro" id="IPR003959">
    <property type="entry name" value="ATPase_AAA_core"/>
</dbReference>
<proteinExistence type="predicted"/>
<dbReference type="Proteomes" id="UP000216605">
    <property type="component" value="Unassembled WGS sequence"/>
</dbReference>
<dbReference type="OrthoDB" id="9792800at2"/>
<feature type="domain" description="ATPase AAA-type core" evidence="1">
    <location>
        <begin position="24"/>
        <end position="352"/>
    </location>
</feature>
<dbReference type="InterPro" id="IPR027417">
    <property type="entry name" value="P-loop_NTPase"/>
</dbReference>
<dbReference type="PANTHER" id="PTHR40396:SF1">
    <property type="entry name" value="ATPASE AAA-TYPE CORE DOMAIN-CONTAINING PROTEIN"/>
    <property type="match status" value="1"/>
</dbReference>
<dbReference type="Gene3D" id="3.40.50.300">
    <property type="entry name" value="P-loop containing nucleotide triphosphate hydrolases"/>
    <property type="match status" value="1"/>
</dbReference>
<dbReference type="InterPro" id="IPR014555">
    <property type="entry name" value="RecF-like"/>
</dbReference>
<evidence type="ECO:0000259" key="1">
    <source>
        <dbReference type="Pfam" id="PF13304"/>
    </source>
</evidence>
<dbReference type="PIRSF" id="PIRSF029347">
    <property type="entry name" value="RecF"/>
    <property type="match status" value="1"/>
</dbReference>
<gene>
    <name evidence="2" type="ORF">CHU92_04500</name>
</gene>
<keyword evidence="3" id="KW-1185">Reference proteome</keyword>
<dbReference type="PANTHER" id="PTHR40396">
    <property type="entry name" value="ATPASE-LIKE PROTEIN"/>
    <property type="match status" value="1"/>
</dbReference>
<reference evidence="2 3" key="1">
    <citation type="submission" date="2017-07" db="EMBL/GenBank/DDBJ databases">
        <title>Flavobacterium cyanobacteriorum sp. nov., isolated from cyanobacterial aggregates in a eutrophic lake.</title>
        <authorList>
            <person name="Cai H."/>
        </authorList>
    </citation>
    <scope>NUCLEOTIDE SEQUENCE [LARGE SCALE GENOMIC DNA]</scope>
    <source>
        <strain evidence="2 3">TH021</strain>
    </source>
</reference>
<dbReference type="SUPFAM" id="SSF52540">
    <property type="entry name" value="P-loop containing nucleoside triphosphate hydrolases"/>
    <property type="match status" value="1"/>
</dbReference>
<dbReference type="EMBL" id="NOXV01000205">
    <property type="protein sequence ID" value="OYQ40615.1"/>
    <property type="molecule type" value="Genomic_DNA"/>
</dbReference>
<dbReference type="AlphaFoldDB" id="A0A255ZIA7"/>
<sequence length="400" mass="45963">MIKKISIVNFKAIKDCLNLPLQPFTAFIGNNGSGKSSVMEAMRTLHLCLTKNIEEAFAIWGGLDKVRNYHALQDEATVSQFGFKQKHQPITFWLEAELNGKKYEYQVAFNLSLNDDYYIVENEELHCNGQVMFATNAIDNNGNSFCQLYIAADGAREFTHKSNTLLLSLTDGNPHLLHQDVAAFREYVLNWQFLYMNAHDMGKPVMQNRLTKNIRLEYDGRNIAEYILWIRAQGQEYLDSIVQKMIFVLPYIKQIQPNIQETFNREVELLLHETHDKSKPLPGWLLSSGTLRILALLSLFDTPKPPSVLFVDEIENGLDPRTIGLLLNEIRNETTASKMQVVITTHSPYLLDLLPIESIIATDKRVDYCKYHIPATEERLKVWIEKFTPGRLFTTGKFSR</sequence>
<dbReference type="Pfam" id="PF13304">
    <property type="entry name" value="AAA_21"/>
    <property type="match status" value="1"/>
</dbReference>
<evidence type="ECO:0000313" key="3">
    <source>
        <dbReference type="Proteomes" id="UP000216605"/>
    </source>
</evidence>
<accession>A0A255ZIA7</accession>